<comment type="caution">
    <text evidence="9">The sequence shown here is derived from an EMBL/GenBank/DDBJ whole genome shotgun (WGS) entry which is preliminary data.</text>
</comment>
<feature type="lipid moiety-binding region" description="S-diacylglycerol cysteine" evidence="7">
    <location>
        <position position="21"/>
    </location>
</feature>
<dbReference type="Pfam" id="PF03180">
    <property type="entry name" value="Lipoprotein_9"/>
    <property type="match status" value="1"/>
</dbReference>
<dbReference type="GO" id="GO:0016020">
    <property type="term" value="C:membrane"/>
    <property type="evidence" value="ECO:0007669"/>
    <property type="project" value="UniProtKB-SubCell"/>
</dbReference>
<accession>A0A429ZTU7</accession>
<keyword evidence="2 8" id="KW-0732">Signal</keyword>
<comment type="subcellular location">
    <subcellularLocation>
        <location evidence="1">Membrane</location>
        <topology evidence="1">Lipid-anchor</topology>
    </subcellularLocation>
</comment>
<gene>
    <name evidence="9" type="ORF">CBF35_03925</name>
</gene>
<evidence type="ECO:0000256" key="2">
    <source>
        <dbReference type="ARBA" id="ARBA00022729"/>
    </source>
</evidence>
<organism evidence="9 10">
    <name type="scientific">Vagococcus salmoninarum</name>
    <dbReference type="NCBI Taxonomy" id="2739"/>
    <lineage>
        <taxon>Bacteria</taxon>
        <taxon>Bacillati</taxon>
        <taxon>Bacillota</taxon>
        <taxon>Bacilli</taxon>
        <taxon>Lactobacillales</taxon>
        <taxon>Enterococcaceae</taxon>
        <taxon>Vagococcus</taxon>
    </lineage>
</organism>
<evidence type="ECO:0000256" key="4">
    <source>
        <dbReference type="ARBA" id="ARBA00023139"/>
    </source>
</evidence>
<sequence>MKKKLIGILAVSTLALALVGCGSKGKEETAGNKDEVTIKVGASATPHAEILEHIKPQLAEEGVNLEIETFDDYILPNKSLAEKVIDANYFQHIPFFDLSVEENGYDFVNKGAIHIELMALYSQNLKDIKDLKDGAKVIASNSVSDWGRIITILQDAGLVKVKAGTDLLTATFDDIEENPKNLEFIYDVNPELLTKAYEADEADLIAINANFAGGVDLSPEKDGVLVEKDNSPYANILAVRSDNQNDEAIDKLLAALRSEETQAWITKQWDGKIKPVSE</sequence>
<evidence type="ECO:0000256" key="6">
    <source>
        <dbReference type="PIRNR" id="PIRNR002854"/>
    </source>
</evidence>
<evidence type="ECO:0000256" key="7">
    <source>
        <dbReference type="PIRSR" id="PIRSR002854-1"/>
    </source>
</evidence>
<dbReference type="GeneID" id="98567506"/>
<dbReference type="EMBL" id="NGJU01000004">
    <property type="protein sequence ID" value="RST97084.1"/>
    <property type="molecule type" value="Genomic_DNA"/>
</dbReference>
<keyword evidence="10" id="KW-1185">Reference proteome</keyword>
<proteinExistence type="inferred from homology"/>
<evidence type="ECO:0000256" key="1">
    <source>
        <dbReference type="ARBA" id="ARBA00004635"/>
    </source>
</evidence>
<protein>
    <recommendedName>
        <fullName evidence="6">Lipoprotein</fullName>
    </recommendedName>
</protein>
<dbReference type="SUPFAM" id="SSF53850">
    <property type="entry name" value="Periplasmic binding protein-like II"/>
    <property type="match status" value="1"/>
</dbReference>
<evidence type="ECO:0000256" key="8">
    <source>
        <dbReference type="SAM" id="SignalP"/>
    </source>
</evidence>
<dbReference type="RefSeq" id="WP_126778682.1">
    <property type="nucleotide sequence ID" value="NZ_CP177121.1"/>
</dbReference>
<keyword evidence="3" id="KW-0472">Membrane</keyword>
<evidence type="ECO:0000256" key="5">
    <source>
        <dbReference type="ARBA" id="ARBA00023288"/>
    </source>
</evidence>
<evidence type="ECO:0000313" key="10">
    <source>
        <dbReference type="Proteomes" id="UP000287239"/>
    </source>
</evidence>
<dbReference type="Proteomes" id="UP000287239">
    <property type="component" value="Unassembled WGS sequence"/>
</dbReference>
<dbReference type="PIRSF" id="PIRSF002854">
    <property type="entry name" value="MetQ"/>
    <property type="match status" value="1"/>
</dbReference>
<reference evidence="9 10" key="1">
    <citation type="submission" date="2017-05" db="EMBL/GenBank/DDBJ databases">
        <title>Vagococcus spp. assemblies.</title>
        <authorList>
            <person name="Gulvik C.A."/>
        </authorList>
    </citation>
    <scope>NUCLEOTIDE SEQUENCE [LARGE SCALE GENOMIC DNA]</scope>
    <source>
        <strain evidence="9 10">NCFB 2777</strain>
    </source>
</reference>
<feature type="chain" id="PRO_5038491589" description="Lipoprotein" evidence="8">
    <location>
        <begin position="18"/>
        <end position="278"/>
    </location>
</feature>
<dbReference type="AlphaFoldDB" id="A0A429ZTU7"/>
<evidence type="ECO:0000313" key="9">
    <source>
        <dbReference type="EMBL" id="RST97084.1"/>
    </source>
</evidence>
<dbReference type="InterPro" id="IPR004872">
    <property type="entry name" value="Lipoprotein_NlpA"/>
</dbReference>
<dbReference type="Gene3D" id="3.40.190.10">
    <property type="entry name" value="Periplasmic binding protein-like II"/>
    <property type="match status" value="2"/>
</dbReference>
<name>A0A429ZTU7_9ENTE</name>
<dbReference type="PANTHER" id="PTHR30429">
    <property type="entry name" value="D-METHIONINE-BINDING LIPOPROTEIN METQ"/>
    <property type="match status" value="1"/>
</dbReference>
<keyword evidence="4" id="KW-0564">Palmitate</keyword>
<evidence type="ECO:0000256" key="3">
    <source>
        <dbReference type="ARBA" id="ARBA00023136"/>
    </source>
</evidence>
<comment type="similarity">
    <text evidence="6">Belongs to the nlpA lipoprotein family.</text>
</comment>
<dbReference type="OrthoDB" id="9812878at2"/>
<feature type="signal peptide" evidence="8">
    <location>
        <begin position="1"/>
        <end position="17"/>
    </location>
</feature>
<dbReference type="PROSITE" id="PS51257">
    <property type="entry name" value="PROKAR_LIPOPROTEIN"/>
    <property type="match status" value="1"/>
</dbReference>
<keyword evidence="5 6" id="KW-0449">Lipoprotein</keyword>
<dbReference type="PANTHER" id="PTHR30429:SF0">
    <property type="entry name" value="METHIONINE-BINDING LIPOPROTEIN METQ"/>
    <property type="match status" value="1"/>
</dbReference>